<evidence type="ECO:0000313" key="2">
    <source>
        <dbReference type="Proteomes" id="UP000055045"/>
    </source>
</evidence>
<reference evidence="1 2" key="1">
    <citation type="submission" date="2015-10" db="EMBL/GenBank/DDBJ databases">
        <title>Genome sequencing of Penicillium freii.</title>
        <authorList>
            <person name="Nguyen H.D."/>
            <person name="Visagie C.M."/>
            <person name="Seifert K.A."/>
        </authorList>
    </citation>
    <scope>NUCLEOTIDE SEQUENCE [LARGE SCALE GENOMIC DNA]</scope>
    <source>
        <strain evidence="1 2">DAOM 242723</strain>
    </source>
</reference>
<proteinExistence type="predicted"/>
<evidence type="ECO:0000313" key="1">
    <source>
        <dbReference type="EMBL" id="KUM64427.1"/>
    </source>
</evidence>
<sequence length="90" mass="9820">MRPGKVSARPFNTKFLKKLIDASNRVPVIAMAQEDSGVLFWEQLCAASAEGEGSSPLKALFSSPLGYSYTAFRQATLLYEEALGDVEFEA</sequence>
<protein>
    <submittedName>
        <fullName evidence="1">Uncharacterized protein</fullName>
    </submittedName>
</protein>
<dbReference type="EMBL" id="LLXE01000048">
    <property type="protein sequence ID" value="KUM64427.1"/>
    <property type="molecule type" value="Genomic_DNA"/>
</dbReference>
<dbReference type="STRING" id="48697.A0A101MPN1"/>
<dbReference type="Proteomes" id="UP000055045">
    <property type="component" value="Unassembled WGS sequence"/>
</dbReference>
<organism evidence="1 2">
    <name type="scientific">Penicillium freii</name>
    <dbReference type="NCBI Taxonomy" id="48697"/>
    <lineage>
        <taxon>Eukaryota</taxon>
        <taxon>Fungi</taxon>
        <taxon>Dikarya</taxon>
        <taxon>Ascomycota</taxon>
        <taxon>Pezizomycotina</taxon>
        <taxon>Eurotiomycetes</taxon>
        <taxon>Eurotiomycetidae</taxon>
        <taxon>Eurotiales</taxon>
        <taxon>Aspergillaceae</taxon>
        <taxon>Penicillium</taxon>
    </lineage>
</organism>
<gene>
    <name evidence="1" type="ORF">ACN42_g2630</name>
</gene>
<keyword evidence="2" id="KW-1185">Reference proteome</keyword>
<dbReference type="AlphaFoldDB" id="A0A101MPN1"/>
<accession>A0A101MPN1</accession>
<name>A0A101MPN1_PENFR</name>
<comment type="caution">
    <text evidence="1">The sequence shown here is derived from an EMBL/GenBank/DDBJ whole genome shotgun (WGS) entry which is preliminary data.</text>
</comment>